<keyword evidence="5 6" id="KW-0472">Membrane</keyword>
<evidence type="ECO:0000256" key="1">
    <source>
        <dbReference type="ARBA" id="ARBA00004651"/>
    </source>
</evidence>
<accession>G8RS79</accession>
<dbReference type="KEGG" id="mrh:MycrhN_3517"/>
<evidence type="ECO:0000313" key="9">
    <source>
        <dbReference type="Proteomes" id="UP000005442"/>
    </source>
</evidence>
<dbReference type="Proteomes" id="UP000005442">
    <property type="component" value="Chromosome"/>
</dbReference>
<dbReference type="PANTHER" id="PTHR36115">
    <property type="entry name" value="PROLINE-RICH ANTIGEN HOMOLOG-RELATED"/>
    <property type="match status" value="1"/>
</dbReference>
<dbReference type="PATRIC" id="fig|710685.3.peg.3524"/>
<dbReference type="Pfam" id="PF06271">
    <property type="entry name" value="RDD"/>
    <property type="match status" value="1"/>
</dbReference>
<evidence type="ECO:0000256" key="5">
    <source>
        <dbReference type="ARBA" id="ARBA00023136"/>
    </source>
</evidence>
<keyword evidence="3 6" id="KW-0812">Transmembrane</keyword>
<evidence type="ECO:0000256" key="4">
    <source>
        <dbReference type="ARBA" id="ARBA00022989"/>
    </source>
</evidence>
<dbReference type="HOGENOM" id="CLU_053152_1_1_11"/>
<evidence type="ECO:0000256" key="2">
    <source>
        <dbReference type="ARBA" id="ARBA00022475"/>
    </source>
</evidence>
<dbReference type="GO" id="GO:0005886">
    <property type="term" value="C:plasma membrane"/>
    <property type="evidence" value="ECO:0007669"/>
    <property type="project" value="UniProtKB-SubCell"/>
</dbReference>
<dbReference type="eggNOG" id="COG1714">
    <property type="taxonomic scope" value="Bacteria"/>
</dbReference>
<comment type="subcellular location">
    <subcellularLocation>
        <location evidence="1">Cell membrane</location>
        <topology evidence="1">Multi-pass membrane protein</topology>
    </subcellularLocation>
</comment>
<proteinExistence type="predicted"/>
<keyword evidence="4 6" id="KW-1133">Transmembrane helix</keyword>
<sequence length="197" mass="21819">MTAPPPPAPNPLDPPGSASPVVVLPKDSYTPWLTRVFAFVIDWAPIWVIVLIPFVGLLVAGDMACIDNIYGSGQGYCSAAVSDFWTYVQFIALLPGTVYFIWNFCYRQGRTGQSVGKTVMKFKVVSEKSWQPIGFWLSLVRQIAHYVDQLICYVGYLWPLWDGKRQTLADKILGTVCIPFEASPTTRLPDPSGSSLP</sequence>
<dbReference type="STRING" id="710685.MycrhN_3517"/>
<feature type="domain" description="RDD" evidence="7">
    <location>
        <begin position="29"/>
        <end position="173"/>
    </location>
</feature>
<protein>
    <submittedName>
        <fullName evidence="8">Putative membrane protein/domain protein</fullName>
    </submittedName>
</protein>
<dbReference type="PANTHER" id="PTHR36115:SF6">
    <property type="entry name" value="PROLINE-RICH ANTIGEN HOMOLOG"/>
    <property type="match status" value="1"/>
</dbReference>
<feature type="transmembrane region" description="Helical" evidence="6">
    <location>
        <begin position="84"/>
        <end position="102"/>
    </location>
</feature>
<evidence type="ECO:0000256" key="3">
    <source>
        <dbReference type="ARBA" id="ARBA00022692"/>
    </source>
</evidence>
<evidence type="ECO:0000259" key="7">
    <source>
        <dbReference type="Pfam" id="PF06271"/>
    </source>
</evidence>
<organism evidence="8 9">
    <name type="scientific">Mycolicibacterium rhodesiae (strain NBB3)</name>
    <name type="common">Mycobacterium rhodesiae</name>
    <dbReference type="NCBI Taxonomy" id="710685"/>
    <lineage>
        <taxon>Bacteria</taxon>
        <taxon>Bacillati</taxon>
        <taxon>Actinomycetota</taxon>
        <taxon>Actinomycetes</taxon>
        <taxon>Mycobacteriales</taxon>
        <taxon>Mycobacteriaceae</taxon>
        <taxon>Mycolicibacterium</taxon>
    </lineage>
</organism>
<dbReference type="InterPro" id="IPR010432">
    <property type="entry name" value="RDD"/>
</dbReference>
<evidence type="ECO:0000313" key="8">
    <source>
        <dbReference type="EMBL" id="AEV74036.1"/>
    </source>
</evidence>
<evidence type="ECO:0000256" key="6">
    <source>
        <dbReference type="SAM" id="Phobius"/>
    </source>
</evidence>
<name>G8RS79_MYCRN</name>
<dbReference type="EMBL" id="CP003169">
    <property type="protein sequence ID" value="AEV74036.1"/>
    <property type="molecule type" value="Genomic_DNA"/>
</dbReference>
<gene>
    <name evidence="8" type="ordered locus">MycrhN_3517</name>
</gene>
<feature type="transmembrane region" description="Helical" evidence="6">
    <location>
        <begin position="36"/>
        <end position="60"/>
    </location>
</feature>
<reference evidence="8 9" key="1">
    <citation type="submission" date="2011-12" db="EMBL/GenBank/DDBJ databases">
        <title>Complete sequence of Mycobacterium rhodesiae NBB3.</title>
        <authorList>
            <consortium name="US DOE Joint Genome Institute"/>
            <person name="Lucas S."/>
            <person name="Han J."/>
            <person name="Lapidus A."/>
            <person name="Cheng J.-F."/>
            <person name="Goodwin L."/>
            <person name="Pitluck S."/>
            <person name="Peters L."/>
            <person name="Mikhailova N."/>
            <person name="Gu W."/>
            <person name="Detter J.C."/>
            <person name="Han C."/>
            <person name="Tapia R."/>
            <person name="Land M."/>
            <person name="Hauser L."/>
            <person name="Kyrpides N."/>
            <person name="Ivanova N."/>
            <person name="Pagani I."/>
            <person name="Mattes T."/>
            <person name="Holmes A."/>
            <person name="Rutledge P."/>
            <person name="Paulsen I."/>
            <person name="Coleman N."/>
            <person name="Woyke T."/>
        </authorList>
    </citation>
    <scope>NUCLEOTIDE SEQUENCE [LARGE SCALE GENOMIC DNA]</scope>
    <source>
        <strain evidence="8 9">NBB3</strain>
    </source>
</reference>
<dbReference type="InterPro" id="IPR051791">
    <property type="entry name" value="Pra-immunoreactive"/>
</dbReference>
<keyword evidence="2" id="KW-1003">Cell membrane</keyword>
<dbReference type="AlphaFoldDB" id="G8RS79"/>
<keyword evidence="9" id="KW-1185">Reference proteome</keyword>